<dbReference type="InterPro" id="IPR006143">
    <property type="entry name" value="RND_pump_MFP"/>
</dbReference>
<name>A0ABY8E9L9_9FIRM</name>
<keyword evidence="2" id="KW-0732">Signal</keyword>
<dbReference type="PANTHER" id="PTHR30469">
    <property type="entry name" value="MULTIDRUG RESISTANCE PROTEIN MDTA"/>
    <property type="match status" value="1"/>
</dbReference>
<evidence type="ECO:0000313" key="5">
    <source>
        <dbReference type="EMBL" id="WFD09617.1"/>
    </source>
</evidence>
<dbReference type="PANTHER" id="PTHR30469:SF20">
    <property type="entry name" value="EFFLUX RND TRANSPORTER PERIPLASMIC ADAPTOR SUBUNIT"/>
    <property type="match status" value="1"/>
</dbReference>
<evidence type="ECO:0000259" key="3">
    <source>
        <dbReference type="Pfam" id="PF25967"/>
    </source>
</evidence>
<feature type="domain" description="Multidrug resistance protein MdtA-like C-terminal permuted SH3" evidence="3">
    <location>
        <begin position="309"/>
        <end position="349"/>
    </location>
</feature>
<feature type="chain" id="PRO_5047470374" evidence="2">
    <location>
        <begin position="22"/>
        <end position="368"/>
    </location>
</feature>
<dbReference type="EMBL" id="CP120733">
    <property type="protein sequence ID" value="WFD09617.1"/>
    <property type="molecule type" value="Genomic_DNA"/>
</dbReference>
<evidence type="ECO:0000313" key="6">
    <source>
        <dbReference type="Proteomes" id="UP001222800"/>
    </source>
</evidence>
<feature type="signal peptide" evidence="2">
    <location>
        <begin position="1"/>
        <end position="21"/>
    </location>
</feature>
<evidence type="ECO:0000256" key="2">
    <source>
        <dbReference type="SAM" id="SignalP"/>
    </source>
</evidence>
<dbReference type="InterPro" id="IPR058627">
    <property type="entry name" value="MdtA-like_C"/>
</dbReference>
<proteinExistence type="inferred from homology"/>
<evidence type="ECO:0000256" key="1">
    <source>
        <dbReference type="ARBA" id="ARBA00009477"/>
    </source>
</evidence>
<dbReference type="Gene3D" id="2.40.30.170">
    <property type="match status" value="1"/>
</dbReference>
<dbReference type="Pfam" id="PF25984">
    <property type="entry name" value="BSH_YknX"/>
    <property type="match status" value="1"/>
</dbReference>
<organism evidence="5 6">
    <name type="scientific">Tepidibacter hydrothermalis</name>
    <dbReference type="NCBI Taxonomy" id="3036126"/>
    <lineage>
        <taxon>Bacteria</taxon>
        <taxon>Bacillati</taxon>
        <taxon>Bacillota</taxon>
        <taxon>Clostridia</taxon>
        <taxon>Peptostreptococcales</taxon>
        <taxon>Peptostreptococcaceae</taxon>
        <taxon>Tepidibacter</taxon>
    </lineage>
</organism>
<comment type="similarity">
    <text evidence="1">Belongs to the membrane fusion protein (MFP) (TC 8.A.1) family.</text>
</comment>
<dbReference type="Gene3D" id="2.40.420.20">
    <property type="match status" value="1"/>
</dbReference>
<gene>
    <name evidence="5" type="ORF">P4S50_14665</name>
</gene>
<dbReference type="PROSITE" id="PS51257">
    <property type="entry name" value="PROKAR_LIPOPROTEIN"/>
    <property type="match status" value="1"/>
</dbReference>
<dbReference type="RefSeq" id="WP_277731547.1">
    <property type="nucleotide sequence ID" value="NZ_CP120733.1"/>
</dbReference>
<dbReference type="SUPFAM" id="SSF111369">
    <property type="entry name" value="HlyD-like secretion proteins"/>
    <property type="match status" value="1"/>
</dbReference>
<dbReference type="NCBIfam" id="TIGR01730">
    <property type="entry name" value="RND_mfp"/>
    <property type="match status" value="1"/>
</dbReference>
<keyword evidence="6" id="KW-1185">Reference proteome</keyword>
<dbReference type="Gene3D" id="2.40.50.100">
    <property type="match status" value="1"/>
</dbReference>
<reference evidence="5 6" key="1">
    <citation type="submission" date="2023-03" db="EMBL/GenBank/DDBJ databases">
        <title>Complete genome sequence of Tepidibacter sp. SWIR-1, isolated from a deep-sea hydrothermal vent.</title>
        <authorList>
            <person name="Li X."/>
        </authorList>
    </citation>
    <scope>NUCLEOTIDE SEQUENCE [LARGE SCALE GENOMIC DNA]</scope>
    <source>
        <strain evidence="5 6">SWIR-1</strain>
    </source>
</reference>
<dbReference type="Pfam" id="PF25967">
    <property type="entry name" value="RND-MFP_C"/>
    <property type="match status" value="1"/>
</dbReference>
<evidence type="ECO:0000259" key="4">
    <source>
        <dbReference type="Pfam" id="PF25984"/>
    </source>
</evidence>
<feature type="domain" description="YknX-like barrel-sandwich hybrid" evidence="4">
    <location>
        <begin position="68"/>
        <end position="214"/>
    </location>
</feature>
<dbReference type="InterPro" id="IPR058639">
    <property type="entry name" value="BSH_YknX-like"/>
</dbReference>
<sequence length="368" mass="41296">MKKISLIFLVGCLLLSLSACTKAEAEKVEEIAKKVEVDVLQQKTTSVELEYTGIVKSDEMKEISFKSSGKISNIYVEKGDYIKKGQRLVELDKEDLNLQLSATKSKLDTSQLDIKKAEDSYNYKKELFEKTEEMYEYGAVSRDDYDKVKLDFDTSKTIYNQAKSNYETLKIDYDSKVKMVNDATVVSDMNGYVLDIKYEEGEMVSPGTPIVTIGNDKKVVKTGVAQKDLDKISLGKEVKIEFNDKETKGKVTNISKLPDKTTRTYDVEISLNETDYYLESIVNVKFGIGEETGIWIPINTILSSNIDYVYVAEDDRAVKRTVTIQKTKGSQAKVKGLKAGEKLIVNGMKSVKNGALLNINDKTSVNNK</sequence>
<protein>
    <submittedName>
        <fullName evidence="5">Efflux RND transporter periplasmic adaptor subunit</fullName>
    </submittedName>
</protein>
<dbReference type="Gene3D" id="1.10.287.470">
    <property type="entry name" value="Helix hairpin bin"/>
    <property type="match status" value="1"/>
</dbReference>
<accession>A0ABY8E9L9</accession>
<dbReference type="Proteomes" id="UP001222800">
    <property type="component" value="Chromosome"/>
</dbReference>